<dbReference type="Proteomes" id="UP000613266">
    <property type="component" value="Unassembled WGS sequence"/>
</dbReference>
<reference evidence="6" key="1">
    <citation type="submission" date="2020-12" db="EMBL/GenBank/DDBJ databases">
        <title>The genome sequence of Inhella sp. 1Y17.</title>
        <authorList>
            <person name="Liu Y."/>
        </authorList>
    </citation>
    <scope>NUCLEOTIDE SEQUENCE</scope>
    <source>
        <strain evidence="6">1Y17</strain>
    </source>
</reference>
<gene>
    <name evidence="6" type="ORF">I7X39_09015</name>
</gene>
<dbReference type="AlphaFoldDB" id="A0A931J2N8"/>
<dbReference type="Pfam" id="PF00990">
    <property type="entry name" value="GGDEF"/>
    <property type="match status" value="1"/>
</dbReference>
<feature type="region of interest" description="Disordered" evidence="3">
    <location>
        <begin position="276"/>
        <end position="303"/>
    </location>
</feature>
<keyword evidence="4" id="KW-1133">Transmembrane helix</keyword>
<feature type="transmembrane region" description="Helical" evidence="4">
    <location>
        <begin position="38"/>
        <end position="56"/>
    </location>
</feature>
<proteinExistence type="predicted"/>
<protein>
    <recommendedName>
        <fullName evidence="1">diguanylate cyclase</fullName>
        <ecNumber evidence="1">2.7.7.65</ecNumber>
    </recommendedName>
</protein>
<dbReference type="PANTHER" id="PTHR45138">
    <property type="entry name" value="REGULATORY COMPONENTS OF SENSORY TRANSDUCTION SYSTEM"/>
    <property type="match status" value="1"/>
</dbReference>
<comment type="catalytic activity">
    <reaction evidence="2">
        <text>2 GTP = 3',3'-c-di-GMP + 2 diphosphate</text>
        <dbReference type="Rhea" id="RHEA:24898"/>
        <dbReference type="ChEBI" id="CHEBI:33019"/>
        <dbReference type="ChEBI" id="CHEBI:37565"/>
        <dbReference type="ChEBI" id="CHEBI:58805"/>
        <dbReference type="EC" id="2.7.7.65"/>
    </reaction>
</comment>
<feature type="transmembrane region" description="Helical" evidence="4">
    <location>
        <begin position="68"/>
        <end position="87"/>
    </location>
</feature>
<dbReference type="EC" id="2.7.7.65" evidence="1"/>
<dbReference type="FunFam" id="3.30.70.270:FF:000001">
    <property type="entry name" value="Diguanylate cyclase domain protein"/>
    <property type="match status" value="1"/>
</dbReference>
<dbReference type="Gene3D" id="3.30.70.270">
    <property type="match status" value="1"/>
</dbReference>
<keyword evidence="4" id="KW-0812">Transmembrane</keyword>
<evidence type="ECO:0000256" key="1">
    <source>
        <dbReference type="ARBA" id="ARBA00012528"/>
    </source>
</evidence>
<dbReference type="GO" id="GO:0052621">
    <property type="term" value="F:diguanylate cyclase activity"/>
    <property type="evidence" value="ECO:0007669"/>
    <property type="project" value="UniProtKB-EC"/>
</dbReference>
<dbReference type="PROSITE" id="PS50887">
    <property type="entry name" value="GGDEF"/>
    <property type="match status" value="1"/>
</dbReference>
<dbReference type="InterPro" id="IPR000160">
    <property type="entry name" value="GGDEF_dom"/>
</dbReference>
<dbReference type="PANTHER" id="PTHR45138:SF9">
    <property type="entry name" value="DIGUANYLATE CYCLASE DGCM-RELATED"/>
    <property type="match status" value="1"/>
</dbReference>
<evidence type="ECO:0000256" key="2">
    <source>
        <dbReference type="ARBA" id="ARBA00034247"/>
    </source>
</evidence>
<dbReference type="SUPFAM" id="SSF55073">
    <property type="entry name" value="Nucleotide cyclase"/>
    <property type="match status" value="1"/>
</dbReference>
<organism evidence="6 7">
    <name type="scientific">Inhella proteolytica</name>
    <dbReference type="NCBI Taxonomy" id="2795029"/>
    <lineage>
        <taxon>Bacteria</taxon>
        <taxon>Pseudomonadati</taxon>
        <taxon>Pseudomonadota</taxon>
        <taxon>Betaproteobacteria</taxon>
        <taxon>Burkholderiales</taxon>
        <taxon>Sphaerotilaceae</taxon>
        <taxon>Inhella</taxon>
    </lineage>
</organism>
<keyword evidence="4" id="KW-0472">Membrane</keyword>
<dbReference type="EMBL" id="JAEDAK010000005">
    <property type="protein sequence ID" value="MBH9577045.1"/>
    <property type="molecule type" value="Genomic_DNA"/>
</dbReference>
<name>A0A931J2N8_9BURK</name>
<dbReference type="InterPro" id="IPR029787">
    <property type="entry name" value="Nucleotide_cyclase"/>
</dbReference>
<evidence type="ECO:0000313" key="7">
    <source>
        <dbReference type="Proteomes" id="UP000613266"/>
    </source>
</evidence>
<evidence type="ECO:0000256" key="3">
    <source>
        <dbReference type="SAM" id="MobiDB-lite"/>
    </source>
</evidence>
<evidence type="ECO:0000259" key="5">
    <source>
        <dbReference type="PROSITE" id="PS50887"/>
    </source>
</evidence>
<dbReference type="SMART" id="SM00267">
    <property type="entry name" value="GGDEF"/>
    <property type="match status" value="1"/>
</dbReference>
<sequence>MPPSLLLLSTAVLAWMCAGTLARLLPKLCAEANLCLLAWITGHLAGGALLFGLALHTWTSAPIQLKPGLLLGLLTMTLPPALTFALVDRALRADTQRQVAQWQRDGLTGLLTRRALMERAGTLRRSADGSGIAVILLDLDHFKCINDRHLHSGGDRVLVHAARQLQAGLRLTDLVARIGGEEFCILLPGASSAQALELAERLTTEARAQRVRMADGSEQRYTFSAGCAESAAMPDDDAAWAGLLERADRALYAAKRSGRDRVVPWSTELACTQASAGEHSSSLPTPNSAPPHATGSALPSVFA</sequence>
<accession>A0A931J2N8</accession>
<feature type="compositionally biased region" description="Polar residues" evidence="3">
    <location>
        <begin position="276"/>
        <end position="286"/>
    </location>
</feature>
<comment type="caution">
    <text evidence="6">The sequence shown here is derived from an EMBL/GenBank/DDBJ whole genome shotgun (WGS) entry which is preliminary data.</text>
</comment>
<keyword evidence="7" id="KW-1185">Reference proteome</keyword>
<dbReference type="NCBIfam" id="TIGR00254">
    <property type="entry name" value="GGDEF"/>
    <property type="match status" value="1"/>
</dbReference>
<feature type="domain" description="GGDEF" evidence="5">
    <location>
        <begin position="130"/>
        <end position="267"/>
    </location>
</feature>
<dbReference type="InterPro" id="IPR043128">
    <property type="entry name" value="Rev_trsase/Diguanyl_cyclase"/>
</dbReference>
<dbReference type="InterPro" id="IPR050469">
    <property type="entry name" value="Diguanylate_Cyclase"/>
</dbReference>
<dbReference type="CDD" id="cd01949">
    <property type="entry name" value="GGDEF"/>
    <property type="match status" value="1"/>
</dbReference>
<evidence type="ECO:0000313" key="6">
    <source>
        <dbReference type="EMBL" id="MBH9577045.1"/>
    </source>
</evidence>
<dbReference type="RefSeq" id="WP_198110809.1">
    <property type="nucleotide sequence ID" value="NZ_JAEDAK010000005.1"/>
</dbReference>
<evidence type="ECO:0000256" key="4">
    <source>
        <dbReference type="SAM" id="Phobius"/>
    </source>
</evidence>